<dbReference type="InterPro" id="IPR052230">
    <property type="entry name" value="DNA_polymerase_eta"/>
</dbReference>
<organism evidence="15 16">
    <name type="scientific">Torulaspora globosa</name>
    <dbReference type="NCBI Taxonomy" id="48254"/>
    <lineage>
        <taxon>Eukaryota</taxon>
        <taxon>Fungi</taxon>
        <taxon>Dikarya</taxon>
        <taxon>Ascomycota</taxon>
        <taxon>Saccharomycotina</taxon>
        <taxon>Saccharomycetes</taxon>
        <taxon>Saccharomycetales</taxon>
        <taxon>Saccharomycetaceae</taxon>
        <taxon>Torulaspora</taxon>
    </lineage>
</organism>
<dbReference type="GO" id="GO:0070987">
    <property type="term" value="P:error-free translesion synthesis"/>
    <property type="evidence" value="ECO:0007669"/>
    <property type="project" value="UniProtKB-ARBA"/>
</dbReference>
<dbReference type="InterPro" id="IPR043502">
    <property type="entry name" value="DNA/RNA_pol_sf"/>
</dbReference>
<dbReference type="PROSITE" id="PS00028">
    <property type="entry name" value="ZINC_FINGER_C2H2_1"/>
    <property type="match status" value="1"/>
</dbReference>
<dbReference type="GO" id="GO:0003684">
    <property type="term" value="F:damaged DNA binding"/>
    <property type="evidence" value="ECO:0007669"/>
    <property type="project" value="InterPro"/>
</dbReference>
<dbReference type="PROSITE" id="PS51907">
    <property type="entry name" value="ZF_UBZ3"/>
    <property type="match status" value="1"/>
</dbReference>
<dbReference type="Gene3D" id="3.40.1170.60">
    <property type="match status" value="1"/>
</dbReference>
<keyword evidence="7" id="KW-0234">DNA repair</keyword>
<keyword evidence="6" id="KW-0862">Zinc</keyword>
<feature type="domain" description="UBZ3-type" evidence="14">
    <location>
        <begin position="544"/>
        <end position="579"/>
    </location>
</feature>
<keyword evidence="3" id="KW-0479">Metal-binding</keyword>
<reference evidence="15 16" key="1">
    <citation type="submission" date="2020-06" db="EMBL/GenBank/DDBJ databases">
        <title>The yeast mating-type switching endonuclease HO is a domesticated member of an unorthodox homing genetic element family.</title>
        <authorList>
            <person name="Coughlan A.Y."/>
            <person name="Lombardi L."/>
            <person name="Braun-Galleani S."/>
            <person name="Martos A.R."/>
            <person name="Galeote V."/>
            <person name="Bigey F."/>
            <person name="Dequin S."/>
            <person name="Byrne K.P."/>
            <person name="Wolfe K.H."/>
        </authorList>
    </citation>
    <scope>NUCLEOTIDE SEQUENCE [LARGE SCALE GENOMIC DNA]</scope>
    <source>
        <strain evidence="15 16">CBS764</strain>
    </source>
</reference>
<evidence type="ECO:0000313" key="15">
    <source>
        <dbReference type="EMBL" id="QLL30726.1"/>
    </source>
</evidence>
<dbReference type="InterPro" id="IPR041298">
    <property type="entry name" value="UBZ3"/>
</dbReference>
<feature type="region of interest" description="Disordered" evidence="11">
    <location>
        <begin position="597"/>
        <end position="632"/>
    </location>
</feature>
<dbReference type="SUPFAM" id="SSF100879">
    <property type="entry name" value="Lesion bypass DNA polymerase (Y-family), little finger domain"/>
    <property type="match status" value="1"/>
</dbReference>
<dbReference type="GO" id="GO:0035861">
    <property type="term" value="C:site of double-strand break"/>
    <property type="evidence" value="ECO:0007669"/>
    <property type="project" value="TreeGrafter"/>
</dbReference>
<dbReference type="InterPro" id="IPR001126">
    <property type="entry name" value="UmuC"/>
</dbReference>
<evidence type="ECO:0000256" key="4">
    <source>
        <dbReference type="ARBA" id="ARBA00022763"/>
    </source>
</evidence>
<dbReference type="Gene3D" id="3.30.70.270">
    <property type="match status" value="1"/>
</dbReference>
<evidence type="ECO:0000259" key="14">
    <source>
        <dbReference type="PROSITE" id="PS51907"/>
    </source>
</evidence>
<dbReference type="AlphaFoldDB" id="A0A7G3ZB40"/>
<dbReference type="InterPro" id="IPR043128">
    <property type="entry name" value="Rev_trsase/Diguanyl_cyclase"/>
</dbReference>
<sequence>MSKYKWKDLTKLKSPSMAYDSPLSVLCHIDVNCFYAQVEAIRCGYTKEDPVVCVQWNSIVAVSYAARKYGISRMITIQEAMKKTDKLIPIHTAVFKKGEDFWQYHDGWGPWNPDKDKRLPSSDYKISLDPYRRESRKIFKIFTEYCDLAEKASVDEVFLDIARLCLQSLMCSEQLIPGKENPETIQLMQAKFKDESYDGNQFLPAVPGELKELPFIGDVYNPEDLPLIEDWDDVLFALGSRIAQELRDEIKQTLGYTTSCGLASTKNVCKLASNFKKPDAQTIIKNSCVNTFLDNGKFEITTFWSLGGILGKELIQILKLPQQGSNGYVRENWPTRDSLRKSLSRAVRESPSTSSTIIDASRTNEIADKLYDLVRGQYRVAVTPQTIVKSMMSNKNMTGQACSGLADCFSWLEVFAGELAGRVHELEQEYDKIIRPRTIHILVRAKSGDTHSKSGPFVQNGAKISSQDLLKAGAKLVAELDAKFARGKEHSFYPLININMSISNLDVVDCRKSVIDMFGNQASVQGRQRKANVGNNQSASLANEPFKENWCDECNKTFETSREFQEHADYHIALALSEKMNGTNDCSRRLTFGEKRLLMRRNAPEPPSKRRSKPKSKTAGSSSDIFKYFKKE</sequence>
<evidence type="ECO:0000256" key="5">
    <source>
        <dbReference type="ARBA" id="ARBA00022771"/>
    </source>
</evidence>
<dbReference type="SUPFAM" id="SSF56672">
    <property type="entry name" value="DNA/RNA polymerases"/>
    <property type="match status" value="1"/>
</dbReference>
<evidence type="ECO:0000256" key="10">
    <source>
        <dbReference type="PROSITE-ProRule" id="PRU00042"/>
    </source>
</evidence>
<dbReference type="PROSITE" id="PS50157">
    <property type="entry name" value="ZINC_FINGER_C2H2_2"/>
    <property type="match status" value="1"/>
</dbReference>
<dbReference type="EMBL" id="CP059246">
    <property type="protein sequence ID" value="QLL30726.1"/>
    <property type="molecule type" value="Genomic_DNA"/>
</dbReference>
<keyword evidence="4" id="KW-0227">DNA damage</keyword>
<dbReference type="FunFam" id="3.40.1170.60:FF:000008">
    <property type="entry name" value="DNA polymerase eta subunit"/>
    <property type="match status" value="1"/>
</dbReference>
<dbReference type="GO" id="GO:0005657">
    <property type="term" value="C:replication fork"/>
    <property type="evidence" value="ECO:0007669"/>
    <property type="project" value="UniProtKB-ARBA"/>
</dbReference>
<evidence type="ECO:0000256" key="1">
    <source>
        <dbReference type="ARBA" id="ARBA00004123"/>
    </source>
</evidence>
<dbReference type="InterPro" id="IPR036775">
    <property type="entry name" value="DNA_pol_Y-fam_lit_finger_sf"/>
</dbReference>
<gene>
    <name evidence="15" type="ORF">HG536_0A05410</name>
</gene>
<evidence type="ECO:0000313" key="16">
    <source>
        <dbReference type="Proteomes" id="UP000515788"/>
    </source>
</evidence>
<dbReference type="GO" id="GO:0003887">
    <property type="term" value="F:DNA-directed DNA polymerase activity"/>
    <property type="evidence" value="ECO:0007669"/>
    <property type="project" value="TreeGrafter"/>
</dbReference>
<evidence type="ECO:0000256" key="3">
    <source>
        <dbReference type="ARBA" id="ARBA00022723"/>
    </source>
</evidence>
<keyword evidence="8" id="KW-0539">Nucleus</keyword>
<dbReference type="GO" id="GO:0042276">
    <property type="term" value="P:error-prone translesion synthesis"/>
    <property type="evidence" value="ECO:0007669"/>
    <property type="project" value="TreeGrafter"/>
</dbReference>
<dbReference type="GO" id="GO:0006281">
    <property type="term" value="P:DNA repair"/>
    <property type="evidence" value="ECO:0007669"/>
    <property type="project" value="UniProtKB-KW"/>
</dbReference>
<feature type="domain" description="UmuC" evidence="13">
    <location>
        <begin position="26"/>
        <end position="307"/>
    </location>
</feature>
<dbReference type="PIRSF" id="PIRSF036603">
    <property type="entry name" value="DPol_eta"/>
    <property type="match status" value="1"/>
</dbReference>
<evidence type="ECO:0000259" key="13">
    <source>
        <dbReference type="PROSITE" id="PS50173"/>
    </source>
</evidence>
<evidence type="ECO:0000256" key="6">
    <source>
        <dbReference type="ARBA" id="ARBA00022833"/>
    </source>
</evidence>
<proteinExistence type="predicted"/>
<dbReference type="Gene3D" id="1.10.150.20">
    <property type="entry name" value="5' to 3' exonuclease, C-terminal subdomain"/>
    <property type="match status" value="1"/>
</dbReference>
<dbReference type="GO" id="GO:0007064">
    <property type="term" value="P:mitotic sister chromatid cohesion"/>
    <property type="evidence" value="ECO:0007669"/>
    <property type="project" value="UniProtKB-ARBA"/>
</dbReference>
<dbReference type="Pfam" id="PF00817">
    <property type="entry name" value="IMS"/>
    <property type="match status" value="1"/>
</dbReference>
<evidence type="ECO:0000259" key="12">
    <source>
        <dbReference type="PROSITE" id="PS50157"/>
    </source>
</evidence>
<protein>
    <recommendedName>
        <fullName evidence="9">DNA polymerase eta</fullName>
    </recommendedName>
</protein>
<dbReference type="GO" id="GO:0008270">
    <property type="term" value="F:zinc ion binding"/>
    <property type="evidence" value="ECO:0007669"/>
    <property type="project" value="UniProtKB-KW"/>
</dbReference>
<dbReference type="GO" id="GO:0009314">
    <property type="term" value="P:response to radiation"/>
    <property type="evidence" value="ECO:0007669"/>
    <property type="project" value="TreeGrafter"/>
</dbReference>
<evidence type="ECO:0000256" key="8">
    <source>
        <dbReference type="ARBA" id="ARBA00023242"/>
    </source>
</evidence>
<accession>A0A7G3ZB40</accession>
<evidence type="ECO:0000256" key="2">
    <source>
        <dbReference type="ARBA" id="ARBA00022679"/>
    </source>
</evidence>
<comment type="subcellular location">
    <subcellularLocation>
        <location evidence="1">Nucleus</location>
    </subcellularLocation>
</comment>
<dbReference type="PROSITE" id="PS50173">
    <property type="entry name" value="UMUC"/>
    <property type="match status" value="1"/>
</dbReference>
<dbReference type="PANTHER" id="PTHR45873">
    <property type="entry name" value="DNA POLYMERASE ETA"/>
    <property type="match status" value="1"/>
</dbReference>
<dbReference type="Pfam" id="PF18439">
    <property type="entry name" value="zf_UBZ"/>
    <property type="match status" value="1"/>
</dbReference>
<dbReference type="Pfam" id="PF11799">
    <property type="entry name" value="IMS_C"/>
    <property type="match status" value="1"/>
</dbReference>
<dbReference type="PANTHER" id="PTHR45873:SF1">
    <property type="entry name" value="DNA POLYMERASE ETA"/>
    <property type="match status" value="1"/>
</dbReference>
<dbReference type="Proteomes" id="UP000515788">
    <property type="component" value="Chromosome 1"/>
</dbReference>
<keyword evidence="5 10" id="KW-0863">Zinc-finger</keyword>
<evidence type="ECO:0000256" key="11">
    <source>
        <dbReference type="SAM" id="MobiDB-lite"/>
    </source>
</evidence>
<evidence type="ECO:0000256" key="9">
    <source>
        <dbReference type="ARBA" id="ARBA00044975"/>
    </source>
</evidence>
<dbReference type="InterPro" id="IPR017961">
    <property type="entry name" value="DNA_pol_Y-fam_little_finger"/>
</dbReference>
<keyword evidence="16" id="KW-1185">Reference proteome</keyword>
<dbReference type="OrthoDB" id="5723at2759"/>
<feature type="domain" description="C2H2-type" evidence="12">
    <location>
        <begin position="549"/>
        <end position="571"/>
    </location>
</feature>
<dbReference type="GO" id="GO:0005634">
    <property type="term" value="C:nucleus"/>
    <property type="evidence" value="ECO:0007669"/>
    <property type="project" value="UniProtKB-SubCell"/>
</dbReference>
<evidence type="ECO:0000256" key="7">
    <source>
        <dbReference type="ARBA" id="ARBA00023204"/>
    </source>
</evidence>
<dbReference type="InterPro" id="IPR013087">
    <property type="entry name" value="Znf_C2H2_type"/>
</dbReference>
<dbReference type="GeneID" id="59323823"/>
<dbReference type="KEGG" id="tgb:HG536_0A05410"/>
<name>A0A7G3ZB40_9SACH</name>
<dbReference type="RefSeq" id="XP_037137401.1">
    <property type="nucleotide sequence ID" value="XM_037281506.1"/>
</dbReference>
<dbReference type="Gene3D" id="3.30.1490.100">
    <property type="entry name" value="DNA polymerase, Y-family, little finger domain"/>
    <property type="match status" value="1"/>
</dbReference>
<keyword evidence="2" id="KW-0808">Transferase</keyword>